<evidence type="ECO:0000313" key="1">
    <source>
        <dbReference type="EMBL" id="EEP67113.1"/>
    </source>
</evidence>
<accession>C4GLW2</accession>
<name>C4GLW2_9NEIS</name>
<dbReference type="Proteomes" id="UP000003009">
    <property type="component" value="Unassembled WGS sequence"/>
</dbReference>
<protein>
    <submittedName>
        <fullName evidence="1">Uncharacterized protein</fullName>
    </submittedName>
</protein>
<dbReference type="AlphaFoldDB" id="C4GLW2"/>
<reference evidence="1" key="1">
    <citation type="submission" date="2009-04" db="EMBL/GenBank/DDBJ databases">
        <authorList>
            <person name="Weinstock G."/>
            <person name="Sodergren E."/>
            <person name="Clifton S."/>
            <person name="Fulton L."/>
            <person name="Fulton B."/>
            <person name="Courtney L."/>
            <person name="Fronick C."/>
            <person name="Harrison M."/>
            <person name="Strong C."/>
            <person name="Farmer C."/>
            <person name="Delahaunty K."/>
            <person name="Markovic C."/>
            <person name="Hall O."/>
            <person name="Minx P."/>
            <person name="Tomlinson C."/>
            <person name="Mitreva M."/>
            <person name="Nelson J."/>
            <person name="Hou S."/>
            <person name="Wollam A."/>
            <person name="Pepin K.H."/>
            <person name="Johnson M."/>
            <person name="Bhonagiri V."/>
            <person name="Nash W.E."/>
            <person name="Warren W."/>
            <person name="Chinwalla A."/>
            <person name="Mardis E.R."/>
            <person name="Wilson R.K."/>
        </authorList>
    </citation>
    <scope>NUCLEOTIDE SEQUENCE [LARGE SCALE GENOMIC DNA]</scope>
    <source>
        <strain evidence="1">ATCC 51147</strain>
    </source>
</reference>
<gene>
    <name evidence="1" type="ORF">GCWU000324_02685</name>
</gene>
<evidence type="ECO:0000313" key="2">
    <source>
        <dbReference type="Proteomes" id="UP000003009"/>
    </source>
</evidence>
<proteinExistence type="predicted"/>
<dbReference type="EMBL" id="ACJW02000005">
    <property type="protein sequence ID" value="EEP67113.1"/>
    <property type="molecule type" value="Genomic_DNA"/>
</dbReference>
<organism evidence="1 2">
    <name type="scientific">Kingella oralis ATCC 51147</name>
    <dbReference type="NCBI Taxonomy" id="629741"/>
    <lineage>
        <taxon>Bacteria</taxon>
        <taxon>Pseudomonadati</taxon>
        <taxon>Pseudomonadota</taxon>
        <taxon>Betaproteobacteria</taxon>
        <taxon>Neisseriales</taxon>
        <taxon>Neisseriaceae</taxon>
        <taxon>Kingella</taxon>
    </lineage>
</organism>
<keyword evidence="2" id="KW-1185">Reference proteome</keyword>
<dbReference type="HOGENOM" id="CLU_2302088_0_0_4"/>
<comment type="caution">
    <text evidence="1">The sequence shown here is derived from an EMBL/GenBank/DDBJ whole genome shotgun (WGS) entry which is preliminary data.</text>
</comment>
<dbReference type="STRING" id="629741.GCWU000324_02685"/>
<sequence length="100" mass="11368">MLGGRQAEKTVWCCAKRFFIGWIRFQAAYVYRIGSLKCCRVRLCYASFSHACVMVRGKAIYPTRRLFPTKGSLKRGCNRSSLKTLVPRPYGLLASRALAK</sequence>